<accession>A0A5D6V4M1</accession>
<protein>
    <submittedName>
        <fullName evidence="4">Nitroreductase</fullName>
    </submittedName>
</protein>
<dbReference type="SUPFAM" id="SSF55469">
    <property type="entry name" value="FMN-dependent nitroreductase-like"/>
    <property type="match status" value="1"/>
</dbReference>
<dbReference type="Proteomes" id="UP000322791">
    <property type="component" value="Unassembled WGS sequence"/>
</dbReference>
<dbReference type="InterPro" id="IPR000415">
    <property type="entry name" value="Nitroreductase-like"/>
</dbReference>
<dbReference type="GO" id="GO:0016491">
    <property type="term" value="F:oxidoreductase activity"/>
    <property type="evidence" value="ECO:0007669"/>
    <property type="project" value="UniProtKB-KW"/>
</dbReference>
<reference evidence="4 5" key="1">
    <citation type="submission" date="2019-08" db="EMBL/GenBank/DDBJ databases">
        <authorList>
            <person name="Seo M.-J."/>
        </authorList>
    </citation>
    <scope>NUCLEOTIDE SEQUENCE [LARGE SCALE GENOMIC DNA]</scope>
    <source>
        <strain evidence="4 5">KIGAM108</strain>
    </source>
</reference>
<comment type="similarity">
    <text evidence="1">Belongs to the nitroreductase family.</text>
</comment>
<comment type="caution">
    <text evidence="4">The sequence shown here is derived from an EMBL/GenBank/DDBJ whole genome shotgun (WGS) entry which is preliminary data.</text>
</comment>
<evidence type="ECO:0000256" key="2">
    <source>
        <dbReference type="ARBA" id="ARBA00023002"/>
    </source>
</evidence>
<dbReference type="Gene3D" id="3.40.109.10">
    <property type="entry name" value="NADH Oxidase"/>
    <property type="match status" value="1"/>
</dbReference>
<dbReference type="PANTHER" id="PTHR43673:SF10">
    <property type="entry name" value="NADH DEHYDROGENASE_NAD(P)H NITROREDUCTASE XCC3605-RELATED"/>
    <property type="match status" value="1"/>
</dbReference>
<keyword evidence="5" id="KW-1185">Reference proteome</keyword>
<dbReference type="Pfam" id="PF00881">
    <property type="entry name" value="Nitroreductase"/>
    <property type="match status" value="2"/>
</dbReference>
<dbReference type="RefSeq" id="WP_149070707.1">
    <property type="nucleotide sequence ID" value="NZ_VTHL01000008.1"/>
</dbReference>
<dbReference type="CDD" id="cd02138">
    <property type="entry name" value="TdsD-like"/>
    <property type="match status" value="1"/>
</dbReference>
<dbReference type="EMBL" id="VTHL01000008">
    <property type="protein sequence ID" value="TYZ10032.1"/>
    <property type="molecule type" value="Genomic_DNA"/>
</dbReference>
<evidence type="ECO:0000259" key="3">
    <source>
        <dbReference type="Pfam" id="PF00881"/>
    </source>
</evidence>
<evidence type="ECO:0000313" key="5">
    <source>
        <dbReference type="Proteomes" id="UP000322791"/>
    </source>
</evidence>
<gene>
    <name evidence="4" type="ORF">FY528_09195</name>
</gene>
<organism evidence="4 5">
    <name type="scientific">Hymenobacter lutimineralis</name>
    <dbReference type="NCBI Taxonomy" id="2606448"/>
    <lineage>
        <taxon>Bacteria</taxon>
        <taxon>Pseudomonadati</taxon>
        <taxon>Bacteroidota</taxon>
        <taxon>Cytophagia</taxon>
        <taxon>Cytophagales</taxon>
        <taxon>Hymenobacteraceae</taxon>
        <taxon>Hymenobacter</taxon>
    </lineage>
</organism>
<feature type="domain" description="Nitroreductase" evidence="3">
    <location>
        <begin position="73"/>
        <end position="157"/>
    </location>
</feature>
<dbReference type="AlphaFoldDB" id="A0A5D6V4M1"/>
<feature type="domain" description="Nitroreductase" evidence="3">
    <location>
        <begin position="14"/>
        <end position="61"/>
    </location>
</feature>
<dbReference type="PANTHER" id="PTHR43673">
    <property type="entry name" value="NAD(P)H NITROREDUCTASE YDGI-RELATED"/>
    <property type="match status" value="1"/>
</dbReference>
<sequence>MKHALTTYPVQETIRKRWSPRAFASYPVAPETLQQVFEAASWAASAMNAQPWRYIYAHHADQETFQKMVDCLLPGNQPWAKHAPVLILALAQTQFDNGNPNPAALHDLGMANANLMLEATALGLHGHFMGGFDPAKTKATFELPDALQPVAFLALGYLGAAEQLEEPFRSREQAPRLRKSVAEVAFHKELAA</sequence>
<dbReference type="InterPro" id="IPR029479">
    <property type="entry name" value="Nitroreductase"/>
</dbReference>
<evidence type="ECO:0000313" key="4">
    <source>
        <dbReference type="EMBL" id="TYZ10032.1"/>
    </source>
</evidence>
<name>A0A5D6V4M1_9BACT</name>
<keyword evidence="2" id="KW-0560">Oxidoreductase</keyword>
<evidence type="ECO:0000256" key="1">
    <source>
        <dbReference type="ARBA" id="ARBA00007118"/>
    </source>
</evidence>
<proteinExistence type="inferred from homology"/>